<proteinExistence type="predicted"/>
<gene>
    <name evidence="2" type="ORF">SAMN05421738_10614</name>
</gene>
<protein>
    <submittedName>
        <fullName evidence="2">Putative toxin-antitoxin system antitoxin component, TIGR02293 family</fullName>
    </submittedName>
</protein>
<evidence type="ECO:0000259" key="1">
    <source>
        <dbReference type="Pfam" id="PF09722"/>
    </source>
</evidence>
<organism evidence="2 3">
    <name type="scientific">Algoriella xinjiangensis</name>
    <dbReference type="NCBI Taxonomy" id="684065"/>
    <lineage>
        <taxon>Bacteria</taxon>
        <taxon>Pseudomonadati</taxon>
        <taxon>Bacteroidota</taxon>
        <taxon>Flavobacteriia</taxon>
        <taxon>Flavobacteriales</taxon>
        <taxon>Weeksellaceae</taxon>
        <taxon>Algoriella</taxon>
    </lineage>
</organism>
<dbReference type="Proteomes" id="UP000199149">
    <property type="component" value="Unassembled WGS sequence"/>
</dbReference>
<accession>A0A1I4VWN8</accession>
<evidence type="ECO:0000313" key="3">
    <source>
        <dbReference type="Proteomes" id="UP000199149"/>
    </source>
</evidence>
<dbReference type="AlphaFoldDB" id="A0A1I4VWN8"/>
<dbReference type="EMBL" id="FOUZ01000006">
    <property type="protein sequence ID" value="SFN05407.1"/>
    <property type="molecule type" value="Genomic_DNA"/>
</dbReference>
<dbReference type="RefSeq" id="WP_092907778.1">
    <property type="nucleotide sequence ID" value="NZ_FOUZ01000006.1"/>
</dbReference>
<keyword evidence="3" id="KW-1185">Reference proteome</keyword>
<sequence length="144" mass="17001">MATTTLKEYKKIIADIPEVNDFTNVYFYVNNYTIDQKYIQYLDELSNLKDEIISKWLNITTRTYRNYKTKDVLLKDNTKEQIVLLISLYKHGLDVFTTKEDFEHWLTTPNILLDNKAPMDFLDTVSGLKFIDNRLTAIEFGENV</sequence>
<dbReference type="InterPro" id="IPR024467">
    <property type="entry name" value="Xre/MbcA/ParS-like_toxin-bd"/>
</dbReference>
<evidence type="ECO:0000313" key="2">
    <source>
        <dbReference type="EMBL" id="SFN05407.1"/>
    </source>
</evidence>
<dbReference type="STRING" id="684065.SAMN05421738_10614"/>
<name>A0A1I4VWN8_9FLAO</name>
<reference evidence="3" key="1">
    <citation type="submission" date="2016-10" db="EMBL/GenBank/DDBJ databases">
        <authorList>
            <person name="Varghese N."/>
            <person name="Submissions S."/>
        </authorList>
    </citation>
    <scope>NUCLEOTIDE SEQUENCE [LARGE SCALE GENOMIC DNA]</scope>
    <source>
        <strain evidence="3">XJ109</strain>
    </source>
</reference>
<feature type="domain" description="Antitoxin Xre/MbcA/ParS-like toxin-binding" evidence="1">
    <location>
        <begin position="93"/>
        <end position="141"/>
    </location>
</feature>
<dbReference type="OrthoDB" id="5770459at2"/>
<dbReference type="Pfam" id="PF09722">
    <property type="entry name" value="Xre_MbcA_ParS_C"/>
    <property type="match status" value="1"/>
</dbReference>